<keyword evidence="3" id="KW-1185">Reference proteome</keyword>
<comment type="caution">
    <text evidence="2">The sequence shown here is derived from an EMBL/GenBank/DDBJ whole genome shotgun (WGS) entry which is preliminary data.</text>
</comment>
<gene>
    <name evidence="2" type="ORF">IPZ78_16095</name>
</gene>
<proteinExistence type="predicted"/>
<dbReference type="RefSeq" id="WP_225555021.1">
    <property type="nucleotide sequence ID" value="NZ_JADEYP010000041.1"/>
</dbReference>
<feature type="chain" id="PRO_5045329081" evidence="1">
    <location>
        <begin position="20"/>
        <end position="250"/>
    </location>
</feature>
<feature type="signal peptide" evidence="1">
    <location>
        <begin position="1"/>
        <end position="19"/>
    </location>
</feature>
<keyword evidence="1" id="KW-0732">Signal</keyword>
<name>A0ABS7Z9H6_9SPHI</name>
<dbReference type="Proteomes" id="UP001165302">
    <property type="component" value="Unassembled WGS sequence"/>
</dbReference>
<organism evidence="2 3">
    <name type="scientific">Sphingobacterium bovistauri</name>
    <dbReference type="NCBI Taxonomy" id="2781959"/>
    <lineage>
        <taxon>Bacteria</taxon>
        <taxon>Pseudomonadati</taxon>
        <taxon>Bacteroidota</taxon>
        <taxon>Sphingobacteriia</taxon>
        <taxon>Sphingobacteriales</taxon>
        <taxon>Sphingobacteriaceae</taxon>
        <taxon>Sphingobacterium</taxon>
    </lineage>
</organism>
<evidence type="ECO:0000313" key="3">
    <source>
        <dbReference type="Proteomes" id="UP001165302"/>
    </source>
</evidence>
<dbReference type="EMBL" id="JADEYP010000041">
    <property type="protein sequence ID" value="MCA5006663.1"/>
    <property type="molecule type" value="Genomic_DNA"/>
</dbReference>
<sequence>MKRLLSILFMVITMLCTQAQEKVTFRLAPEFNKPLKYEMVTKMDIEGPQTVIMDMLMHMDMTYSSFEDSLVNIAAKYSYVKVDVDAGMMTASYDSSKEPLTEIEKIFATQFKPIIENTLTYTMNKLGHIKNIDFPNVSDQIFDKSSVSSFGTTYPNYSISIGDSWNAESKIEQLNVIAKSTFKLAEKTAQGYKIESTVNLEDATGKSVGTTTGYFVVDAKTFTTVSSSTITSVEMQGAKIKTTTELNMVK</sequence>
<accession>A0ABS7Z9H6</accession>
<evidence type="ECO:0000256" key="1">
    <source>
        <dbReference type="SAM" id="SignalP"/>
    </source>
</evidence>
<reference evidence="2" key="1">
    <citation type="submission" date="2020-10" db="EMBL/GenBank/DDBJ databases">
        <authorList>
            <person name="Lu T."/>
            <person name="Wang Q."/>
            <person name="Han X."/>
        </authorList>
    </citation>
    <scope>NUCLEOTIDE SEQUENCE</scope>
    <source>
        <strain evidence="2">WQ 366</strain>
    </source>
</reference>
<protein>
    <submittedName>
        <fullName evidence="2">Uncharacterized protein</fullName>
    </submittedName>
</protein>
<evidence type="ECO:0000313" key="2">
    <source>
        <dbReference type="EMBL" id="MCA5006663.1"/>
    </source>
</evidence>